<dbReference type="EMBL" id="CABVIC010000001">
    <property type="protein sequence ID" value="VVO51349.1"/>
    <property type="molecule type" value="Genomic_DNA"/>
</dbReference>
<feature type="signal peptide" evidence="1">
    <location>
        <begin position="1"/>
        <end position="23"/>
    </location>
</feature>
<dbReference type="AlphaFoldDB" id="A0A5E7GHT7"/>
<evidence type="ECO:0000256" key="1">
    <source>
        <dbReference type="SAM" id="SignalP"/>
    </source>
</evidence>
<dbReference type="RefSeq" id="WP_150634952.1">
    <property type="nucleotide sequence ID" value="NZ_CABVIC010000001.1"/>
</dbReference>
<evidence type="ECO:0000259" key="2">
    <source>
        <dbReference type="Pfam" id="PF07007"/>
    </source>
</evidence>
<evidence type="ECO:0000313" key="4">
    <source>
        <dbReference type="Proteomes" id="UP000326067"/>
    </source>
</evidence>
<dbReference type="Proteomes" id="UP000326067">
    <property type="component" value="Unassembled WGS sequence"/>
</dbReference>
<dbReference type="PANTHER" id="PTHR37549">
    <property type="entry name" value="LIPOPROTEIN LPRI"/>
    <property type="match status" value="1"/>
</dbReference>
<dbReference type="InterPro" id="IPR052755">
    <property type="entry name" value="Lysozyme_Inhibitor_LprI"/>
</dbReference>
<name>A0A5E7GHT7_PSEFL</name>
<keyword evidence="1" id="KW-0732">Signal</keyword>
<dbReference type="Gene3D" id="1.20.1270.180">
    <property type="match status" value="1"/>
</dbReference>
<organism evidence="3 4">
    <name type="scientific">Pseudomonas fluorescens</name>
    <dbReference type="NCBI Taxonomy" id="294"/>
    <lineage>
        <taxon>Bacteria</taxon>
        <taxon>Pseudomonadati</taxon>
        <taxon>Pseudomonadota</taxon>
        <taxon>Gammaproteobacteria</taxon>
        <taxon>Pseudomonadales</taxon>
        <taxon>Pseudomonadaceae</taxon>
        <taxon>Pseudomonas</taxon>
    </lineage>
</organism>
<feature type="chain" id="PRO_5022702124" description="Lysozyme inhibitor LprI-like N-terminal domain-containing protein" evidence="1">
    <location>
        <begin position="24"/>
        <end position="338"/>
    </location>
</feature>
<gene>
    <name evidence="3" type="ORF">PS847_00300</name>
</gene>
<dbReference type="PANTHER" id="PTHR37549:SF1">
    <property type="entry name" value="LIPOPROTEIN LPRI"/>
    <property type="match status" value="1"/>
</dbReference>
<reference evidence="3 4" key="1">
    <citation type="submission" date="2019-09" db="EMBL/GenBank/DDBJ databases">
        <authorList>
            <person name="Chandra G."/>
            <person name="Truman W A."/>
        </authorList>
    </citation>
    <scope>NUCLEOTIDE SEQUENCE [LARGE SCALE GENOMIC DNA]</scope>
    <source>
        <strain evidence="3">PS847</strain>
    </source>
</reference>
<proteinExistence type="predicted"/>
<dbReference type="PROSITE" id="PS51257">
    <property type="entry name" value="PROKAR_LIPOPROTEIN"/>
    <property type="match status" value="1"/>
</dbReference>
<sequence length="338" mass="37042" precursor="true">MFAIYLRHAVALASLVIACTAHASSFDCTSADSKTEKAICSDPYLSSLDDKLATQWRNTLGKVADPKTLKSDQRQWLKHRNACGAQSACLRREYLMRLSELGHAVQPFSWDATWQLIPPGTSTSATLVTQRRDATHIAIDISAGEGANSGDLTGVAILKDGTALYAEDACKLAFTSINGVLNVTQTGADSDCGGGMGVYYAGRYVASEQPLKLDYDLLSLGLARTPAEDQVLRSLLKTDYQKLVETSGSLQVGEDSKDVADAQVVEMWMRGLGGIGILMSAADAQVWLIFKSYDDQGHEHLRYYTNVAKWKKRLPDVLQGWYDRMQENQSSLVLEMMP</sequence>
<accession>A0A5E7GHT7</accession>
<protein>
    <recommendedName>
        <fullName evidence="2">Lysozyme inhibitor LprI-like N-terminal domain-containing protein</fullName>
    </recommendedName>
</protein>
<feature type="domain" description="Lysozyme inhibitor LprI-like N-terminal" evidence="2">
    <location>
        <begin position="28"/>
        <end position="101"/>
    </location>
</feature>
<dbReference type="GO" id="GO:0005576">
    <property type="term" value="C:extracellular region"/>
    <property type="evidence" value="ECO:0007669"/>
    <property type="project" value="TreeGrafter"/>
</dbReference>
<dbReference type="InterPro" id="IPR009739">
    <property type="entry name" value="LprI-like_N"/>
</dbReference>
<dbReference type="Pfam" id="PF07007">
    <property type="entry name" value="LprI"/>
    <property type="match status" value="1"/>
</dbReference>
<evidence type="ECO:0000313" key="3">
    <source>
        <dbReference type="EMBL" id="VVO51349.1"/>
    </source>
</evidence>